<dbReference type="STRING" id="441768.ACL_0265"/>
<dbReference type="InterPro" id="IPR003790">
    <property type="entry name" value="GHL10"/>
</dbReference>
<name>A9NEW0_ACHLI</name>
<keyword evidence="4" id="KW-1185">Reference proteome</keyword>
<evidence type="ECO:0000313" key="3">
    <source>
        <dbReference type="EMBL" id="ABX80890.1"/>
    </source>
</evidence>
<dbReference type="Proteomes" id="UP000008558">
    <property type="component" value="Chromosome"/>
</dbReference>
<gene>
    <name evidence="3" type="ordered locus">ACL_0265</name>
</gene>
<dbReference type="GeneID" id="41338453"/>
<feature type="domain" description="Glycosyl hydrolase-like 10" evidence="2">
    <location>
        <begin position="32"/>
        <end position="346"/>
    </location>
</feature>
<dbReference type="OrthoDB" id="43070at2"/>
<organism evidence="3 4">
    <name type="scientific">Acholeplasma laidlawii (strain PG-8A)</name>
    <dbReference type="NCBI Taxonomy" id="441768"/>
    <lineage>
        <taxon>Bacteria</taxon>
        <taxon>Bacillati</taxon>
        <taxon>Mycoplasmatota</taxon>
        <taxon>Mollicutes</taxon>
        <taxon>Acholeplasmatales</taxon>
        <taxon>Acholeplasmataceae</taxon>
        <taxon>Acholeplasma</taxon>
    </lineage>
</organism>
<evidence type="ECO:0000313" key="4">
    <source>
        <dbReference type="Proteomes" id="UP000008558"/>
    </source>
</evidence>
<keyword evidence="1" id="KW-0732">Signal</keyword>
<dbReference type="PANTHER" id="PTHR43405">
    <property type="entry name" value="GLYCOSYL HYDROLASE DIGH"/>
    <property type="match status" value="1"/>
</dbReference>
<dbReference type="AlphaFoldDB" id="A9NEW0"/>
<evidence type="ECO:0000256" key="1">
    <source>
        <dbReference type="ARBA" id="ARBA00022729"/>
    </source>
</evidence>
<dbReference type="PANTHER" id="PTHR43405:SF1">
    <property type="entry name" value="GLYCOSYL HYDROLASE DIGH"/>
    <property type="match status" value="1"/>
</dbReference>
<dbReference type="KEGG" id="acl:ACL_0265"/>
<dbReference type="HOGENOM" id="CLU_019247_0_1_14"/>
<dbReference type="EMBL" id="CP000896">
    <property type="protein sequence ID" value="ABX80890.1"/>
    <property type="molecule type" value="Genomic_DNA"/>
</dbReference>
<dbReference type="eggNOG" id="COG1649">
    <property type="taxonomic scope" value="Bacteria"/>
</dbReference>
<dbReference type="RefSeq" id="WP_012242221.1">
    <property type="nucleotide sequence ID" value="NC_010163.1"/>
</dbReference>
<dbReference type="InterPro" id="IPR017853">
    <property type="entry name" value="GH"/>
</dbReference>
<dbReference type="Gene3D" id="3.20.20.80">
    <property type="entry name" value="Glycosidases"/>
    <property type="match status" value="1"/>
</dbReference>
<proteinExistence type="predicted"/>
<accession>A9NEW0</accession>
<dbReference type="InterPro" id="IPR052177">
    <property type="entry name" value="Divisome_Glycosyl_Hydrolase"/>
</dbReference>
<sequence>MKLNYFGTDKPLNYFNTDKQVVIPEKFNLKPFRAFWISNVLNIDLPNMKDPSYKDKVIEMLDTAKAYNMTAIFFQVRTTNDAFYKSKLNPYSRFLTGKEGEVPLFDVLEFVIKEAKNRSLEVHAWCNPYRVSMKTDMTKSEYLSTLDDLNFAKRHPEFVITDKNGQLILNPAKEEVKTFIIDSMLEIADNYDVDGIHFDDYFYPYAGLSDSDNDASDFEQRTDKSLTLGDFRRNQITDVIRNLNKALKEKHPNLRFGVSPFGIWKTKKSDELGSNVDPQCSQSYDNQYADSYLWIKEGIIDYIVPQLYWDFEHKLAPFADLALWWAEVCKGSNVDLYIGHGPYRYGEKGGYENPYEVVNQLKFANQFDNVVGNVFFTYKTFIDETKQQQGMHLVKKLLNGSEDV</sequence>
<dbReference type="SUPFAM" id="SSF51445">
    <property type="entry name" value="(Trans)glycosidases"/>
    <property type="match status" value="1"/>
</dbReference>
<reference evidence="3 4" key="1">
    <citation type="journal article" date="2011" name="J. Bacteriol.">
        <title>Complete genome and proteome of Acholeplasma laidlawii.</title>
        <authorList>
            <person name="Lazarev V.N."/>
            <person name="Levitskii S.A."/>
            <person name="Basovskii Y.I."/>
            <person name="Chukin M.M."/>
            <person name="Akopian T.A."/>
            <person name="Vereshchagin V.V."/>
            <person name="Kostrjukova E.S."/>
            <person name="Kovaleva G.Y."/>
            <person name="Kazanov M.D."/>
            <person name="Malko D.B."/>
            <person name="Vitreschak A.G."/>
            <person name="Sernova N.V."/>
            <person name="Gelfand M.S."/>
            <person name="Demina I.A."/>
            <person name="Serebryakova M.V."/>
            <person name="Galyamina M.A."/>
            <person name="Vtyurin N.N."/>
            <person name="Rogov S.I."/>
            <person name="Alexeev D.G."/>
            <person name="Ladygina V.G."/>
            <person name="Govorun V.M."/>
        </authorList>
    </citation>
    <scope>NUCLEOTIDE SEQUENCE [LARGE SCALE GENOMIC DNA]</scope>
    <source>
        <strain evidence="3 4">PG-8A</strain>
    </source>
</reference>
<protein>
    <recommendedName>
        <fullName evidence="2">Glycosyl hydrolase-like 10 domain-containing protein</fullName>
    </recommendedName>
</protein>
<evidence type="ECO:0000259" key="2">
    <source>
        <dbReference type="Pfam" id="PF02638"/>
    </source>
</evidence>
<dbReference type="Pfam" id="PF02638">
    <property type="entry name" value="GHL10"/>
    <property type="match status" value="1"/>
</dbReference>